<evidence type="ECO:0000256" key="3">
    <source>
        <dbReference type="ARBA" id="ARBA00022645"/>
    </source>
</evidence>
<evidence type="ECO:0000256" key="4">
    <source>
        <dbReference type="ARBA" id="ARBA00022670"/>
    </source>
</evidence>
<evidence type="ECO:0000313" key="15">
    <source>
        <dbReference type="Proteomes" id="UP000015104"/>
    </source>
</evidence>
<dbReference type="SUPFAM" id="SSF53187">
    <property type="entry name" value="Zn-dependent exopeptidases"/>
    <property type="match status" value="1"/>
</dbReference>
<keyword evidence="9" id="KW-0482">Metalloprotease</keyword>
<evidence type="ECO:0000256" key="6">
    <source>
        <dbReference type="ARBA" id="ARBA00022729"/>
    </source>
</evidence>
<dbReference type="FunFam" id="3.40.630.10:FF:000001">
    <property type="entry name" value="Carboxypeptidase B"/>
    <property type="match status" value="1"/>
</dbReference>
<keyword evidence="10" id="KW-1015">Disulfide bond</keyword>
<evidence type="ECO:0000259" key="13">
    <source>
        <dbReference type="PROSITE" id="PS52035"/>
    </source>
</evidence>
<dbReference type="eggNOG" id="KOG2650">
    <property type="taxonomic scope" value="Eukaryota"/>
</dbReference>
<feature type="domain" description="Peptidase M14" evidence="13">
    <location>
        <begin position="132"/>
        <end position="412"/>
    </location>
</feature>
<evidence type="ECO:0000256" key="9">
    <source>
        <dbReference type="ARBA" id="ARBA00023049"/>
    </source>
</evidence>
<dbReference type="EnsemblMetazoa" id="tetur08g03150.1">
    <property type="protein sequence ID" value="tetur08g03150.1"/>
    <property type="gene ID" value="tetur08g03150"/>
</dbReference>
<dbReference type="InterPro" id="IPR003146">
    <property type="entry name" value="M14A_act_pep"/>
</dbReference>
<keyword evidence="4" id="KW-0645">Protease</keyword>
<protein>
    <recommendedName>
        <fullName evidence="13">Peptidase M14 domain-containing protein</fullName>
    </recommendedName>
</protein>
<reference evidence="15" key="1">
    <citation type="submission" date="2011-08" db="EMBL/GenBank/DDBJ databases">
        <authorList>
            <person name="Rombauts S."/>
        </authorList>
    </citation>
    <scope>NUCLEOTIDE SEQUENCE</scope>
    <source>
        <strain evidence="15">London</strain>
    </source>
</reference>
<evidence type="ECO:0000256" key="2">
    <source>
        <dbReference type="ARBA" id="ARBA00005988"/>
    </source>
</evidence>
<dbReference type="PROSITE" id="PS00132">
    <property type="entry name" value="CARBOXYPEPT_ZN_1"/>
    <property type="match status" value="1"/>
</dbReference>
<feature type="chain" id="PRO_5004581212" description="Peptidase M14 domain-containing protein" evidence="12">
    <location>
        <begin position="25"/>
        <end position="412"/>
    </location>
</feature>
<dbReference type="CDD" id="cd03860">
    <property type="entry name" value="M14_CP_A-B_like"/>
    <property type="match status" value="1"/>
</dbReference>
<evidence type="ECO:0000256" key="7">
    <source>
        <dbReference type="ARBA" id="ARBA00022801"/>
    </source>
</evidence>
<dbReference type="InterPro" id="IPR057246">
    <property type="entry name" value="CARBOXYPEPT_ZN_1"/>
</dbReference>
<proteinExistence type="inferred from homology"/>
<evidence type="ECO:0000256" key="5">
    <source>
        <dbReference type="ARBA" id="ARBA00022723"/>
    </source>
</evidence>
<dbReference type="PANTHER" id="PTHR11705:SF140">
    <property type="entry name" value="FI02848P-RELATED"/>
    <property type="match status" value="1"/>
</dbReference>
<dbReference type="Gene3D" id="3.40.630.10">
    <property type="entry name" value="Zn peptidases"/>
    <property type="match status" value="1"/>
</dbReference>
<feature type="active site" description="Proton donor/acceptor" evidence="11">
    <location>
        <position position="393"/>
    </location>
</feature>
<dbReference type="EMBL" id="CAEY01001946">
    <property type="status" value="NOT_ANNOTATED_CDS"/>
    <property type="molecule type" value="Genomic_DNA"/>
</dbReference>
<dbReference type="HOGENOM" id="CLU_019326_2_1_1"/>
<keyword evidence="7" id="KW-0378">Hydrolase</keyword>
<comment type="cofactor">
    <cofactor evidence="1">
        <name>Zn(2+)</name>
        <dbReference type="ChEBI" id="CHEBI:29105"/>
    </cofactor>
</comment>
<evidence type="ECO:0000313" key="14">
    <source>
        <dbReference type="EnsemblMetazoa" id="tetur08g03150.1"/>
    </source>
</evidence>
<dbReference type="InterPro" id="IPR000834">
    <property type="entry name" value="Peptidase_M14"/>
</dbReference>
<dbReference type="Proteomes" id="UP000015104">
    <property type="component" value="Unassembled WGS sequence"/>
</dbReference>
<dbReference type="AlphaFoldDB" id="T1KB80"/>
<evidence type="ECO:0000256" key="12">
    <source>
        <dbReference type="SAM" id="SignalP"/>
    </source>
</evidence>
<dbReference type="PRINTS" id="PR00765">
    <property type="entry name" value="CRBOXYPTASEA"/>
</dbReference>
<keyword evidence="6 12" id="KW-0732">Signal</keyword>
<dbReference type="Pfam" id="PF00246">
    <property type="entry name" value="Peptidase_M14"/>
    <property type="match status" value="1"/>
</dbReference>
<dbReference type="InterPro" id="IPR036990">
    <property type="entry name" value="M14A-like_propep"/>
</dbReference>
<dbReference type="GO" id="GO:0006508">
    <property type="term" value="P:proteolysis"/>
    <property type="evidence" value="ECO:0007669"/>
    <property type="project" value="UniProtKB-KW"/>
</dbReference>
<keyword evidence="5" id="KW-0479">Metal-binding</keyword>
<organism evidence="14 15">
    <name type="scientific">Tetranychus urticae</name>
    <name type="common">Two-spotted spider mite</name>
    <dbReference type="NCBI Taxonomy" id="32264"/>
    <lineage>
        <taxon>Eukaryota</taxon>
        <taxon>Metazoa</taxon>
        <taxon>Ecdysozoa</taxon>
        <taxon>Arthropoda</taxon>
        <taxon>Chelicerata</taxon>
        <taxon>Arachnida</taxon>
        <taxon>Acari</taxon>
        <taxon>Acariformes</taxon>
        <taxon>Trombidiformes</taxon>
        <taxon>Prostigmata</taxon>
        <taxon>Eleutherengona</taxon>
        <taxon>Raphignathae</taxon>
        <taxon>Tetranychoidea</taxon>
        <taxon>Tetranychidae</taxon>
        <taxon>Tetranychus</taxon>
    </lineage>
</organism>
<name>T1KB80_TETUR</name>
<feature type="signal peptide" evidence="12">
    <location>
        <begin position="1"/>
        <end position="24"/>
    </location>
</feature>
<keyword evidence="8" id="KW-0862">Zinc</keyword>
<dbReference type="GO" id="GO:0004181">
    <property type="term" value="F:metallocarboxypeptidase activity"/>
    <property type="evidence" value="ECO:0007669"/>
    <property type="project" value="InterPro"/>
</dbReference>
<dbReference type="GO" id="GO:0005615">
    <property type="term" value="C:extracellular space"/>
    <property type="evidence" value="ECO:0007669"/>
    <property type="project" value="TreeGrafter"/>
</dbReference>
<evidence type="ECO:0000256" key="11">
    <source>
        <dbReference type="PROSITE-ProRule" id="PRU01379"/>
    </source>
</evidence>
<dbReference type="PROSITE" id="PS52035">
    <property type="entry name" value="PEPTIDASE_M14"/>
    <property type="match status" value="1"/>
</dbReference>
<evidence type="ECO:0000256" key="8">
    <source>
        <dbReference type="ARBA" id="ARBA00022833"/>
    </source>
</evidence>
<reference evidence="14" key="2">
    <citation type="submission" date="2015-06" db="UniProtKB">
        <authorList>
            <consortium name="EnsemblMetazoa"/>
        </authorList>
    </citation>
    <scope>IDENTIFICATION</scope>
</reference>
<dbReference type="Gene3D" id="3.30.70.340">
    <property type="entry name" value="Metallocarboxypeptidase-like"/>
    <property type="match status" value="1"/>
</dbReference>
<comment type="similarity">
    <text evidence="2 11">Belongs to the peptidase M14 family.</text>
</comment>
<dbReference type="GO" id="GO:0008270">
    <property type="term" value="F:zinc ion binding"/>
    <property type="evidence" value="ECO:0007669"/>
    <property type="project" value="InterPro"/>
</dbReference>
<keyword evidence="3" id="KW-0121">Carboxypeptidase</keyword>
<dbReference type="SMART" id="SM00631">
    <property type="entry name" value="Zn_pept"/>
    <property type="match status" value="1"/>
</dbReference>
<evidence type="ECO:0000256" key="10">
    <source>
        <dbReference type="ARBA" id="ARBA00023157"/>
    </source>
</evidence>
<sequence length="412" mass="47148">MCLVMSSTVVISLTLLSLMVFIVAITSNPVNYKGYSVISVIARTRSDVDFINNLTIDQRIDYWFPSSTPNQPIKLLLNQDSLQKVIGDLLGRKLTVKVEIDDLGRHTSKQNINANGEIRTNYNQTDDTFFQSYARYDVMVKYLDGLVTKYPNKIVRSTIGQSFEKRNLTLVRIGNSIQRFKRKPIIYIQGGSHAREWISPATLIYLITTLTKSKDRSITKLTHFFEYWFLPVVNPDGYEYTHTHNRLWRKTRSRINNEPCIGVDPNRNFGYFWKGGVDNDPCSETYSGRKPFSEPEVASIAKLIHPNASRIKAFLDFHSFDQSWLIPYGFDSRKPKDFIDMERIAKKSVDALASIHGTNYSVGNKAQLLYPAFGLADDWAKGCAKIKYSFCIELRDKGEYGFLLPANEIIPK</sequence>
<accession>T1KB80</accession>
<dbReference type="Pfam" id="PF02244">
    <property type="entry name" value="Propep_M14"/>
    <property type="match status" value="1"/>
</dbReference>
<dbReference type="SUPFAM" id="SSF54897">
    <property type="entry name" value="Protease propeptides/inhibitors"/>
    <property type="match status" value="1"/>
</dbReference>
<evidence type="ECO:0000256" key="1">
    <source>
        <dbReference type="ARBA" id="ARBA00001947"/>
    </source>
</evidence>
<keyword evidence="15" id="KW-1185">Reference proteome</keyword>
<dbReference type="PANTHER" id="PTHR11705">
    <property type="entry name" value="PROTEASE FAMILY M14 CARBOXYPEPTIDASE A,B"/>
    <property type="match status" value="1"/>
</dbReference>